<proteinExistence type="predicted"/>
<dbReference type="WBParaSite" id="DME_0000818701-mRNA-1">
    <property type="protein sequence ID" value="DME_0000818701-mRNA-1"/>
    <property type="gene ID" value="DME_0000818701"/>
</dbReference>
<dbReference type="AlphaFoldDB" id="A0A0N4UKE9"/>
<dbReference type="Pfam" id="PF19421">
    <property type="entry name" value="Fry_C"/>
    <property type="match status" value="1"/>
</dbReference>
<accession>A0A0N4UKE9</accession>
<feature type="domain" description="Protein furry C-terminal" evidence="1">
    <location>
        <begin position="1"/>
        <end position="78"/>
    </location>
</feature>
<keyword evidence="4" id="KW-1185">Reference proteome</keyword>
<dbReference type="InterPro" id="IPR045842">
    <property type="entry name" value="Fry_C"/>
</dbReference>
<protein>
    <submittedName>
        <fullName evidence="5">Fry_C domain-containing protein</fullName>
    </submittedName>
</protein>
<evidence type="ECO:0000259" key="1">
    <source>
        <dbReference type="Pfam" id="PF19421"/>
    </source>
</evidence>
<dbReference type="STRING" id="318479.A0A0N4UKE9"/>
<dbReference type="Proteomes" id="UP000274756">
    <property type="component" value="Unassembled WGS sequence"/>
</dbReference>
<reference evidence="2 4" key="2">
    <citation type="submission" date="2018-11" db="EMBL/GenBank/DDBJ databases">
        <authorList>
            <consortium name="Pathogen Informatics"/>
        </authorList>
    </citation>
    <scope>NUCLEOTIDE SEQUENCE [LARGE SCALE GENOMIC DNA]</scope>
</reference>
<name>A0A0N4UKE9_DRAME</name>
<reference evidence="5" key="1">
    <citation type="submission" date="2017-02" db="UniProtKB">
        <authorList>
            <consortium name="WormBaseParasite"/>
        </authorList>
    </citation>
    <scope>IDENTIFICATION</scope>
</reference>
<dbReference type="Proteomes" id="UP000038040">
    <property type="component" value="Unplaced"/>
</dbReference>
<dbReference type="EMBL" id="UYYG01000052">
    <property type="protein sequence ID" value="VDN52290.1"/>
    <property type="molecule type" value="Genomic_DNA"/>
</dbReference>
<gene>
    <name evidence="2" type="ORF">DME_LOCUS2263</name>
</gene>
<organism evidence="3 5">
    <name type="scientific">Dracunculus medinensis</name>
    <name type="common">Guinea worm</name>
    <dbReference type="NCBI Taxonomy" id="318479"/>
    <lineage>
        <taxon>Eukaryota</taxon>
        <taxon>Metazoa</taxon>
        <taxon>Ecdysozoa</taxon>
        <taxon>Nematoda</taxon>
        <taxon>Chromadorea</taxon>
        <taxon>Rhabditida</taxon>
        <taxon>Spirurina</taxon>
        <taxon>Dracunculoidea</taxon>
        <taxon>Dracunculidae</taxon>
        <taxon>Dracunculus</taxon>
    </lineage>
</organism>
<dbReference type="OrthoDB" id="6287725at2759"/>
<evidence type="ECO:0000313" key="4">
    <source>
        <dbReference type="Proteomes" id="UP000274756"/>
    </source>
</evidence>
<evidence type="ECO:0000313" key="2">
    <source>
        <dbReference type="EMBL" id="VDN52290.1"/>
    </source>
</evidence>
<sequence>MELHEHYETFIERKEQCIRHLNAVKATMKLMMIGGVSIYANNNQNLELCKSLYKLFFQLLLMSDKFDEMIKFIQNLTNSQRENYYDDQSFLYDIDRNFWEICCVWKDEKTIRQLD</sequence>
<evidence type="ECO:0000313" key="5">
    <source>
        <dbReference type="WBParaSite" id="DME_0000818701-mRNA-1"/>
    </source>
</evidence>
<evidence type="ECO:0000313" key="3">
    <source>
        <dbReference type="Proteomes" id="UP000038040"/>
    </source>
</evidence>